<dbReference type="Pfam" id="PF00881">
    <property type="entry name" value="Nitroreductase"/>
    <property type="match status" value="1"/>
</dbReference>
<keyword evidence="8" id="KW-1185">Reference proteome</keyword>
<dbReference type="CDD" id="cd02136">
    <property type="entry name" value="PnbA_NfnB-like"/>
    <property type="match status" value="1"/>
</dbReference>
<evidence type="ECO:0000259" key="6">
    <source>
        <dbReference type="Pfam" id="PF00881"/>
    </source>
</evidence>
<dbReference type="InterPro" id="IPR000415">
    <property type="entry name" value="Nitroreductase-like"/>
</dbReference>
<dbReference type="Proteomes" id="UP000028878">
    <property type="component" value="Unassembled WGS sequence"/>
</dbReference>
<evidence type="ECO:0000313" key="7">
    <source>
        <dbReference type="EMBL" id="CDN86301.1"/>
    </source>
</evidence>
<gene>
    <name evidence="7" type="ORF">BN948_00702</name>
</gene>
<dbReference type="EMBL" id="CCAE010000003">
    <property type="protein sequence ID" value="CDN86301.1"/>
    <property type="molecule type" value="Genomic_DNA"/>
</dbReference>
<name>A0A1L1PNY1_HYDIT</name>
<protein>
    <submittedName>
        <fullName evidence="7">Nitroreductase</fullName>
    </submittedName>
</protein>
<keyword evidence="5" id="KW-0560">Oxidoreductase</keyword>
<keyword evidence="3" id="KW-0285">Flavoprotein</keyword>
<reference evidence="8" key="1">
    <citation type="submission" date="2014-11" db="EMBL/GenBank/DDBJ databases">
        <title>Draft genome sequence of Hydrogenophaga intermedia S1.</title>
        <authorList>
            <person name="Gan H.M."/>
            <person name="Chew T.H."/>
            <person name="Stolz A."/>
        </authorList>
    </citation>
    <scope>NUCLEOTIDE SEQUENCE [LARGE SCALE GENOMIC DNA]</scope>
    <source>
        <strain evidence="8">S1</strain>
    </source>
</reference>
<proteinExistence type="inferred from homology"/>
<dbReference type="Gene3D" id="3.40.109.10">
    <property type="entry name" value="NADH Oxidase"/>
    <property type="match status" value="1"/>
</dbReference>
<dbReference type="RefSeq" id="WP_009516804.1">
    <property type="nucleotide sequence ID" value="NZ_CCAE010000003.1"/>
</dbReference>
<evidence type="ECO:0000256" key="2">
    <source>
        <dbReference type="ARBA" id="ARBA00007118"/>
    </source>
</evidence>
<feature type="domain" description="Nitroreductase" evidence="6">
    <location>
        <begin position="16"/>
        <end position="203"/>
    </location>
</feature>
<dbReference type="GO" id="GO:0016491">
    <property type="term" value="F:oxidoreductase activity"/>
    <property type="evidence" value="ECO:0007669"/>
    <property type="project" value="UniProtKB-KW"/>
</dbReference>
<organism evidence="7 8">
    <name type="scientific">Hydrogenophaga intermedia</name>
    <dbReference type="NCBI Taxonomy" id="65786"/>
    <lineage>
        <taxon>Bacteria</taxon>
        <taxon>Pseudomonadati</taxon>
        <taxon>Pseudomonadota</taxon>
        <taxon>Betaproteobacteria</taxon>
        <taxon>Burkholderiales</taxon>
        <taxon>Comamonadaceae</taxon>
        <taxon>Hydrogenophaga</taxon>
    </lineage>
</organism>
<dbReference type="InterPro" id="IPR029479">
    <property type="entry name" value="Nitroreductase"/>
</dbReference>
<comment type="similarity">
    <text evidence="2">Belongs to the nitroreductase family.</text>
</comment>
<evidence type="ECO:0000313" key="8">
    <source>
        <dbReference type="Proteomes" id="UP000028878"/>
    </source>
</evidence>
<sequence>MTPSVAESAACLDGLLRSRCSVRAFRDEAVPRETVLEILRVAGRAPSNSNTQPWRVHALAGEAIRELEAAITAVFDSGQLPPPHHFPAPLPDEYGARQADFAARYYQALGIDRTDAAARTRQTRRNFGFFGAPVGLIFSIDACLKPHSWLDLGLYLQSVMLAARSRGLDTCPQVSFAPYHAVIAPVLGLPEGQVTVCGMSLGYRDERAPVNGLQMPRRDVSEFVRTMGF</sequence>
<evidence type="ECO:0000256" key="5">
    <source>
        <dbReference type="ARBA" id="ARBA00023002"/>
    </source>
</evidence>
<accession>A0A1L1PNY1</accession>
<dbReference type="PANTHER" id="PTHR43673">
    <property type="entry name" value="NAD(P)H NITROREDUCTASE YDGI-RELATED"/>
    <property type="match status" value="1"/>
</dbReference>
<evidence type="ECO:0000256" key="3">
    <source>
        <dbReference type="ARBA" id="ARBA00022630"/>
    </source>
</evidence>
<dbReference type="SUPFAM" id="SSF55469">
    <property type="entry name" value="FMN-dependent nitroreductase-like"/>
    <property type="match status" value="1"/>
</dbReference>
<keyword evidence="4" id="KW-0288">FMN</keyword>
<comment type="cofactor">
    <cofactor evidence="1">
        <name>FMN</name>
        <dbReference type="ChEBI" id="CHEBI:58210"/>
    </cofactor>
</comment>
<evidence type="ECO:0000256" key="4">
    <source>
        <dbReference type="ARBA" id="ARBA00022643"/>
    </source>
</evidence>
<evidence type="ECO:0000256" key="1">
    <source>
        <dbReference type="ARBA" id="ARBA00001917"/>
    </source>
</evidence>
<dbReference type="PANTHER" id="PTHR43673:SF2">
    <property type="entry name" value="NITROREDUCTASE"/>
    <property type="match status" value="1"/>
</dbReference>
<dbReference type="AlphaFoldDB" id="A0A1L1PNY1"/>